<dbReference type="Gene3D" id="1.10.1170.10">
    <property type="entry name" value="Inhibitor Of Apoptosis Protein (2mihbC-IAP-1), Chain A"/>
    <property type="match status" value="1"/>
</dbReference>
<dbReference type="PROSITE" id="PS50143">
    <property type="entry name" value="BIR_REPEAT_2"/>
    <property type="match status" value="1"/>
</dbReference>
<dbReference type="Proteomes" id="UP001165289">
    <property type="component" value="Unassembled WGS sequence"/>
</dbReference>
<sequence>MDSEYPQYCDLQARIISFENFPNNKINTNALAVAGFFFLGDDYDDTCTCHYCGVMMHQWESDDDPWVEHKKFNSDCTFLKCRGNLDTYAQQYSSSPASRQPEIPLRKNSEHKFLPHQPYTGSNPNSKRNSYTELNIINPTPNTPNKSALYSTIQQQPAVKQLTQENQSTVIAMSHHVTVPKRNSIIEGQSSITSTTEFNGSMFNSLPIHSRTYTQPNMIKNEQTFRNPKKAASQLNEVPLDYRSRSQPFSSEAQKPIGRRNQPSVPPSSFGREPEGNINKLPTIPEPPQKEPGQIWRGGQPLTPSSFGREPEGNINKLPTIPEPPQKEPGQIWRGGQPLTPSFIGIEPKENLINKSTAISVPPKKEPEQIWGGGQPLTPSFIGIEPKENLINKSTTISVPPKKEPEQIWRGGQPLTPSFIGIEPKEKICNSLLTQLASEEEIFYTPPELNESEQKDKLLFHSSIEKVSKEENTKQTFNYIHISLQLKHY</sequence>
<dbReference type="InterPro" id="IPR050784">
    <property type="entry name" value="IAP"/>
</dbReference>
<evidence type="ECO:0000313" key="3">
    <source>
        <dbReference type="Proteomes" id="UP001165289"/>
    </source>
</evidence>
<gene>
    <name evidence="2" type="ORF">LOD99_16284</name>
</gene>
<dbReference type="CDD" id="cd00022">
    <property type="entry name" value="BIR"/>
    <property type="match status" value="1"/>
</dbReference>
<feature type="region of interest" description="Disordered" evidence="1">
    <location>
        <begin position="237"/>
        <end position="294"/>
    </location>
</feature>
<dbReference type="InterPro" id="IPR001370">
    <property type="entry name" value="BIR_rpt"/>
</dbReference>
<dbReference type="PANTHER" id="PTHR10044">
    <property type="entry name" value="INHIBITOR OF APOPTOSIS"/>
    <property type="match status" value="1"/>
</dbReference>
<name>A0AAV7K704_9METZ</name>
<proteinExistence type="predicted"/>
<dbReference type="SMART" id="SM00238">
    <property type="entry name" value="BIR"/>
    <property type="match status" value="1"/>
</dbReference>
<dbReference type="PANTHER" id="PTHR10044:SF139">
    <property type="entry name" value="DEATH-ASSOCIATED INHIBITOR OF APOPTOSIS 2"/>
    <property type="match status" value="1"/>
</dbReference>
<evidence type="ECO:0000313" key="2">
    <source>
        <dbReference type="EMBL" id="KAI6656983.1"/>
    </source>
</evidence>
<dbReference type="GO" id="GO:0005634">
    <property type="term" value="C:nucleus"/>
    <property type="evidence" value="ECO:0007669"/>
    <property type="project" value="TreeGrafter"/>
</dbReference>
<dbReference type="EMBL" id="JAKMXF010000133">
    <property type="protein sequence ID" value="KAI6656983.1"/>
    <property type="molecule type" value="Genomic_DNA"/>
</dbReference>
<dbReference type="AlphaFoldDB" id="A0AAV7K704"/>
<protein>
    <submittedName>
        <fullName evidence="2">Death-associated inhibitor of apoptosis 2-like</fullName>
    </submittedName>
</protein>
<reference evidence="2 3" key="1">
    <citation type="journal article" date="2023" name="BMC Biol.">
        <title>The compact genome of the sponge Oopsacas minuta (Hexactinellida) is lacking key metazoan core genes.</title>
        <authorList>
            <person name="Santini S."/>
            <person name="Schenkelaars Q."/>
            <person name="Jourda C."/>
            <person name="Duchesne M."/>
            <person name="Belahbib H."/>
            <person name="Rocher C."/>
            <person name="Selva M."/>
            <person name="Riesgo A."/>
            <person name="Vervoort M."/>
            <person name="Leys S.P."/>
            <person name="Kodjabachian L."/>
            <person name="Le Bivic A."/>
            <person name="Borchiellini C."/>
            <person name="Claverie J.M."/>
            <person name="Renard E."/>
        </authorList>
    </citation>
    <scope>NUCLEOTIDE SEQUENCE [LARGE SCALE GENOMIC DNA]</scope>
    <source>
        <strain evidence="2">SPO-2</strain>
    </source>
</reference>
<accession>A0AAV7K704</accession>
<evidence type="ECO:0000256" key="1">
    <source>
        <dbReference type="SAM" id="MobiDB-lite"/>
    </source>
</evidence>
<dbReference type="Pfam" id="PF00653">
    <property type="entry name" value="BIR"/>
    <property type="match status" value="1"/>
</dbReference>
<comment type="caution">
    <text evidence="2">The sequence shown here is derived from an EMBL/GenBank/DDBJ whole genome shotgun (WGS) entry which is preliminary data.</text>
</comment>
<keyword evidence="3" id="KW-1185">Reference proteome</keyword>
<dbReference type="SUPFAM" id="SSF57924">
    <property type="entry name" value="Inhibitor of apoptosis (IAP) repeat"/>
    <property type="match status" value="1"/>
</dbReference>
<dbReference type="GO" id="GO:0005737">
    <property type="term" value="C:cytoplasm"/>
    <property type="evidence" value="ECO:0007669"/>
    <property type="project" value="TreeGrafter"/>
</dbReference>
<organism evidence="2 3">
    <name type="scientific">Oopsacas minuta</name>
    <dbReference type="NCBI Taxonomy" id="111878"/>
    <lineage>
        <taxon>Eukaryota</taxon>
        <taxon>Metazoa</taxon>
        <taxon>Porifera</taxon>
        <taxon>Hexactinellida</taxon>
        <taxon>Hexasterophora</taxon>
        <taxon>Lyssacinosida</taxon>
        <taxon>Leucopsacidae</taxon>
        <taxon>Oopsacas</taxon>
    </lineage>
</organism>